<dbReference type="Pfam" id="PF13458">
    <property type="entry name" value="Peripla_BP_6"/>
    <property type="match status" value="1"/>
</dbReference>
<protein>
    <submittedName>
        <fullName evidence="7">Leucine-, isoleucine-, valine-, threonine-, and alanine-binding protein</fullName>
    </submittedName>
</protein>
<keyword evidence="2" id="KW-0813">Transport</keyword>
<evidence type="ECO:0000256" key="3">
    <source>
        <dbReference type="ARBA" id="ARBA00022729"/>
    </source>
</evidence>
<proteinExistence type="inferred from homology"/>
<dbReference type="OrthoDB" id="435355at2"/>
<dbReference type="SUPFAM" id="SSF53822">
    <property type="entry name" value="Periplasmic binding protein-like I"/>
    <property type="match status" value="1"/>
</dbReference>
<sequence>MTKSSFRTVLSASTMALCAAMALPALAQDADIKIGLVSPNSGANARYGSFAQRGAALAAKEINEAGGIDGRMIEIFPADSVCTPVEGVSATQRLINQNEVDFIIGDICSSVTLAMQPLVEDAKVVLVNAASSNPQITYQAGVGGYKYSFRNYPTDEVRALSIAKYAAEKGLTKLAVLSVDSDYGRGAIDFTKKYIDDLGVTLVSEDYYKEGEVDFRSVLTKVRKSDAQAILMYGLADTTPIIARQMIEAGLAGKLPLLGNGEFSAAATIEAAPKAMDGAIEAAAWLPAYDSEGSKAFVAAYEAAYDGEEPNNHAYGHWETLHLLAQAIDDADSIDADAVVAALEAISFESPMGTITFDDHHQAIRPLLLLEIEDNAPVVTGSVTGAVTYADN</sequence>
<keyword evidence="4" id="KW-0029">Amino-acid transport</keyword>
<dbReference type="AlphaFoldDB" id="A0A1Y5TLL4"/>
<dbReference type="InterPro" id="IPR000709">
    <property type="entry name" value="Leu_Ile_Val-bd"/>
</dbReference>
<dbReference type="InterPro" id="IPR051010">
    <property type="entry name" value="BCAA_transport"/>
</dbReference>
<gene>
    <name evidence="7" type="primary">braC</name>
    <name evidence="7" type="ORF">AQS8620_02889</name>
</gene>
<keyword evidence="8" id="KW-1185">Reference proteome</keyword>
<feature type="domain" description="Leucine-binding protein" evidence="6">
    <location>
        <begin position="32"/>
        <end position="375"/>
    </location>
</feature>
<name>A0A1Y5TLL4_9RHOB</name>
<feature type="chain" id="PRO_5012102292" evidence="5">
    <location>
        <begin position="28"/>
        <end position="392"/>
    </location>
</feature>
<dbReference type="InterPro" id="IPR028081">
    <property type="entry name" value="Leu-bd"/>
</dbReference>
<feature type="signal peptide" evidence="5">
    <location>
        <begin position="1"/>
        <end position="27"/>
    </location>
</feature>
<evidence type="ECO:0000313" key="7">
    <source>
        <dbReference type="EMBL" id="SLN63249.1"/>
    </source>
</evidence>
<comment type="similarity">
    <text evidence="1">Belongs to the leucine-binding protein family.</text>
</comment>
<evidence type="ECO:0000256" key="2">
    <source>
        <dbReference type="ARBA" id="ARBA00022448"/>
    </source>
</evidence>
<dbReference type="Gene3D" id="3.40.50.2300">
    <property type="match status" value="2"/>
</dbReference>
<dbReference type="Proteomes" id="UP000193862">
    <property type="component" value="Unassembled WGS sequence"/>
</dbReference>
<dbReference type="PANTHER" id="PTHR30483">
    <property type="entry name" value="LEUCINE-SPECIFIC-BINDING PROTEIN"/>
    <property type="match status" value="1"/>
</dbReference>
<evidence type="ECO:0000259" key="6">
    <source>
        <dbReference type="Pfam" id="PF13458"/>
    </source>
</evidence>
<evidence type="ECO:0000256" key="4">
    <source>
        <dbReference type="ARBA" id="ARBA00022970"/>
    </source>
</evidence>
<dbReference type="PANTHER" id="PTHR30483:SF6">
    <property type="entry name" value="PERIPLASMIC BINDING PROTEIN OF ABC TRANSPORTER FOR NATURAL AMINO ACIDS"/>
    <property type="match status" value="1"/>
</dbReference>
<accession>A0A1Y5TLL4</accession>
<evidence type="ECO:0000256" key="5">
    <source>
        <dbReference type="SAM" id="SignalP"/>
    </source>
</evidence>
<dbReference type="RefSeq" id="WP_085837699.1">
    <property type="nucleotide sequence ID" value="NZ_FWFS01000011.1"/>
</dbReference>
<dbReference type="EMBL" id="FWFS01000011">
    <property type="protein sequence ID" value="SLN63249.1"/>
    <property type="molecule type" value="Genomic_DNA"/>
</dbReference>
<dbReference type="PRINTS" id="PR00337">
    <property type="entry name" value="LEUILEVALBP"/>
</dbReference>
<dbReference type="InterPro" id="IPR028082">
    <property type="entry name" value="Peripla_BP_I"/>
</dbReference>
<evidence type="ECO:0000256" key="1">
    <source>
        <dbReference type="ARBA" id="ARBA00010062"/>
    </source>
</evidence>
<dbReference type="GO" id="GO:0006865">
    <property type="term" value="P:amino acid transport"/>
    <property type="evidence" value="ECO:0007669"/>
    <property type="project" value="UniProtKB-KW"/>
</dbReference>
<reference evidence="7 8" key="1">
    <citation type="submission" date="2017-03" db="EMBL/GenBank/DDBJ databases">
        <authorList>
            <person name="Afonso C.L."/>
            <person name="Miller P.J."/>
            <person name="Scott M.A."/>
            <person name="Spackman E."/>
            <person name="Goraichik I."/>
            <person name="Dimitrov K.M."/>
            <person name="Suarez D.L."/>
            <person name="Swayne D.E."/>
        </authorList>
    </citation>
    <scope>NUCLEOTIDE SEQUENCE [LARGE SCALE GENOMIC DNA]</scope>
    <source>
        <strain evidence="7 8">CECT 8620</strain>
    </source>
</reference>
<evidence type="ECO:0000313" key="8">
    <source>
        <dbReference type="Proteomes" id="UP000193862"/>
    </source>
</evidence>
<keyword evidence="3 5" id="KW-0732">Signal</keyword>
<organism evidence="7 8">
    <name type="scientific">Aquimixticola soesokkakensis</name>
    <dbReference type="NCBI Taxonomy" id="1519096"/>
    <lineage>
        <taxon>Bacteria</taxon>
        <taxon>Pseudomonadati</taxon>
        <taxon>Pseudomonadota</taxon>
        <taxon>Alphaproteobacteria</taxon>
        <taxon>Rhodobacterales</taxon>
        <taxon>Paracoccaceae</taxon>
        <taxon>Aquimixticola</taxon>
    </lineage>
</organism>